<keyword evidence="3" id="KW-1185">Reference proteome</keyword>
<reference evidence="2 3" key="1">
    <citation type="submission" date="2023-11" db="EMBL/GenBank/DDBJ databases">
        <authorList>
            <person name="Xu M."/>
            <person name="Jiang T."/>
        </authorList>
    </citation>
    <scope>NUCLEOTIDE SEQUENCE [LARGE SCALE GENOMIC DNA]</scope>
    <source>
        <strain evidence="2 3">SD</strain>
    </source>
</reference>
<gene>
    <name evidence="2" type="ORF">SK069_18795</name>
</gene>
<comment type="caution">
    <text evidence="2">The sequence shown here is derived from an EMBL/GenBank/DDBJ whole genome shotgun (WGS) entry which is preliminary data.</text>
</comment>
<keyword evidence="1" id="KW-0472">Membrane</keyword>
<proteinExistence type="predicted"/>
<dbReference type="PANTHER" id="PTHR35791:SF1">
    <property type="entry name" value="UPF0754 MEMBRANE PROTEIN YHEB"/>
    <property type="match status" value="1"/>
</dbReference>
<evidence type="ECO:0000256" key="1">
    <source>
        <dbReference type="SAM" id="Phobius"/>
    </source>
</evidence>
<evidence type="ECO:0000313" key="2">
    <source>
        <dbReference type="EMBL" id="MDX8153653.1"/>
    </source>
</evidence>
<dbReference type="Proteomes" id="UP001277761">
    <property type="component" value="Unassembled WGS sequence"/>
</dbReference>
<sequence length="143" mass="16002">MSALPLAVFDHPFWVYVALPLMGALVGWGTKIVAREMMFRPLEFRGLRDPWLGWQGQVPRRASKMAAIATETLVGKIFTARDLIDQVDADDLARQLEGPLNEAVDEIVREVVESYRPGAWDALPPAVRQATLTRAHGQAKRPR</sequence>
<name>A0ABU4VP86_9ACTN</name>
<evidence type="ECO:0008006" key="4">
    <source>
        <dbReference type="Google" id="ProtNLM"/>
    </source>
</evidence>
<organism evidence="2 3">
    <name type="scientific">Patulibacter brassicae</name>
    <dbReference type="NCBI Taxonomy" id="1705717"/>
    <lineage>
        <taxon>Bacteria</taxon>
        <taxon>Bacillati</taxon>
        <taxon>Actinomycetota</taxon>
        <taxon>Thermoleophilia</taxon>
        <taxon>Solirubrobacterales</taxon>
        <taxon>Patulibacteraceae</taxon>
        <taxon>Patulibacter</taxon>
    </lineage>
</organism>
<keyword evidence="1" id="KW-0812">Transmembrane</keyword>
<protein>
    <recommendedName>
        <fullName evidence="4">DUF445 family protein</fullName>
    </recommendedName>
</protein>
<accession>A0ABU4VP86</accession>
<keyword evidence="1" id="KW-1133">Transmembrane helix</keyword>
<dbReference type="PANTHER" id="PTHR35791">
    <property type="entry name" value="UPF0754 MEMBRANE PROTEIN YHEB"/>
    <property type="match status" value="1"/>
</dbReference>
<dbReference type="RefSeq" id="WP_319955803.1">
    <property type="nucleotide sequence ID" value="NZ_JAXAVX010000017.1"/>
</dbReference>
<dbReference type="EMBL" id="JAXAVX010000017">
    <property type="protein sequence ID" value="MDX8153653.1"/>
    <property type="molecule type" value="Genomic_DNA"/>
</dbReference>
<evidence type="ECO:0000313" key="3">
    <source>
        <dbReference type="Proteomes" id="UP001277761"/>
    </source>
</evidence>
<feature type="transmembrane region" description="Helical" evidence="1">
    <location>
        <begin position="13"/>
        <end position="34"/>
    </location>
</feature>